<keyword evidence="3 7" id="KW-0812">Transmembrane</keyword>
<dbReference type="GO" id="GO:0046872">
    <property type="term" value="F:metal ion binding"/>
    <property type="evidence" value="ECO:0007669"/>
    <property type="project" value="UniProtKB-KW"/>
</dbReference>
<keyword evidence="7" id="KW-0769">Symport</keyword>
<evidence type="ECO:0000256" key="8">
    <source>
        <dbReference type="SAM" id="Phobius"/>
    </source>
</evidence>
<keyword evidence="10" id="KW-1185">Reference proteome</keyword>
<dbReference type="PROSITE" id="PS00610">
    <property type="entry name" value="NA_NEUROTRAN_SYMP_1"/>
    <property type="match status" value="1"/>
</dbReference>
<evidence type="ECO:0000256" key="6">
    <source>
        <dbReference type="PIRSR" id="PIRSR600175-1"/>
    </source>
</evidence>
<evidence type="ECO:0000256" key="2">
    <source>
        <dbReference type="ARBA" id="ARBA00022448"/>
    </source>
</evidence>
<dbReference type="GO" id="GO:0089718">
    <property type="term" value="P:amino acid import across plasma membrane"/>
    <property type="evidence" value="ECO:0007669"/>
    <property type="project" value="TreeGrafter"/>
</dbReference>
<evidence type="ECO:0000313" key="10">
    <source>
        <dbReference type="Proteomes" id="UP000005408"/>
    </source>
</evidence>
<feature type="transmembrane region" description="Helical" evidence="8">
    <location>
        <begin position="12"/>
        <end position="30"/>
    </location>
</feature>
<dbReference type="SUPFAM" id="SSF161070">
    <property type="entry name" value="SNF-like"/>
    <property type="match status" value="1"/>
</dbReference>
<dbReference type="PROSITE" id="PS50267">
    <property type="entry name" value="NA_NEUROTRAN_SYMP_3"/>
    <property type="match status" value="1"/>
</dbReference>
<comment type="subcellular location">
    <subcellularLocation>
        <location evidence="1">Membrane</location>
        <topology evidence="1">Multi-pass membrane protein</topology>
    </subcellularLocation>
</comment>
<dbReference type="PRINTS" id="PR00176">
    <property type="entry name" value="NANEUSMPORT"/>
</dbReference>
<evidence type="ECO:0000256" key="1">
    <source>
        <dbReference type="ARBA" id="ARBA00004141"/>
    </source>
</evidence>
<dbReference type="Pfam" id="PF00209">
    <property type="entry name" value="SNF"/>
    <property type="match status" value="1"/>
</dbReference>
<feature type="binding site" evidence="6">
    <location>
        <position position="19"/>
    </location>
    <ligand>
        <name>Na(+)</name>
        <dbReference type="ChEBI" id="CHEBI:29101"/>
        <label>1</label>
    </ligand>
</feature>
<keyword evidence="2 7" id="KW-0813">Transport</keyword>
<feature type="transmembrane region" description="Helical" evidence="8">
    <location>
        <begin position="42"/>
        <end position="60"/>
    </location>
</feature>
<feature type="binding site" evidence="6">
    <location>
        <position position="26"/>
    </location>
    <ligand>
        <name>Na(+)</name>
        <dbReference type="ChEBI" id="CHEBI:29101"/>
        <label>1</label>
    </ligand>
</feature>
<evidence type="ECO:0000313" key="9">
    <source>
        <dbReference type="EnsemblMetazoa" id="G21286.4:cds"/>
    </source>
</evidence>
<dbReference type="GO" id="GO:0005886">
    <property type="term" value="C:plasma membrane"/>
    <property type="evidence" value="ECO:0007669"/>
    <property type="project" value="TreeGrafter"/>
</dbReference>
<dbReference type="EnsemblMetazoa" id="G21286.4">
    <property type="protein sequence ID" value="G21286.4:cds"/>
    <property type="gene ID" value="G21286"/>
</dbReference>
<keyword evidence="4 8" id="KW-1133">Transmembrane helix</keyword>
<dbReference type="Proteomes" id="UP000005408">
    <property type="component" value="Unassembled WGS sequence"/>
</dbReference>
<reference evidence="9" key="1">
    <citation type="submission" date="2022-08" db="UniProtKB">
        <authorList>
            <consortium name="EnsemblMetazoa"/>
        </authorList>
    </citation>
    <scope>IDENTIFICATION</scope>
    <source>
        <strain evidence="9">05x7-T-G4-1.051#20</strain>
    </source>
</reference>
<comment type="similarity">
    <text evidence="7">Belongs to the sodium:neurotransmitter symporter (SNF) (TC 2.A.22) family.</text>
</comment>
<evidence type="ECO:0000256" key="7">
    <source>
        <dbReference type="RuleBase" id="RU003732"/>
    </source>
</evidence>
<dbReference type="AlphaFoldDB" id="A0A8W8K212"/>
<protein>
    <recommendedName>
        <fullName evidence="7">Transporter</fullName>
    </recommendedName>
</protein>
<keyword evidence="5 8" id="KW-0472">Membrane</keyword>
<sequence length="96" mass="10615">MLARQNWSKNVEFLLAAIGYCVGLGNVWRFPYLCYSSGGGAFLVPFFLMLILCAVPLLYMELAVGQYTQNGPVGALAKLCPLFKGKSHLNSFFLMI</sequence>
<keyword evidence="6" id="KW-0479">Metal-binding</keyword>
<organism evidence="9 10">
    <name type="scientific">Magallana gigas</name>
    <name type="common">Pacific oyster</name>
    <name type="synonym">Crassostrea gigas</name>
    <dbReference type="NCBI Taxonomy" id="29159"/>
    <lineage>
        <taxon>Eukaryota</taxon>
        <taxon>Metazoa</taxon>
        <taxon>Spiralia</taxon>
        <taxon>Lophotrochozoa</taxon>
        <taxon>Mollusca</taxon>
        <taxon>Bivalvia</taxon>
        <taxon>Autobranchia</taxon>
        <taxon>Pteriomorphia</taxon>
        <taxon>Ostreida</taxon>
        <taxon>Ostreoidea</taxon>
        <taxon>Ostreidae</taxon>
        <taxon>Magallana</taxon>
    </lineage>
</organism>
<keyword evidence="6" id="KW-0915">Sodium</keyword>
<dbReference type="PANTHER" id="PTHR11616:SF303">
    <property type="entry name" value="SODIUM- AND CHLORIDE-DEPENDENT GABA TRANSPORTER INE"/>
    <property type="match status" value="1"/>
</dbReference>
<evidence type="ECO:0000256" key="5">
    <source>
        <dbReference type="ARBA" id="ARBA00023136"/>
    </source>
</evidence>
<name>A0A8W8K212_MAGGI</name>
<dbReference type="GO" id="GO:0005283">
    <property type="term" value="F:amino acid:sodium symporter activity"/>
    <property type="evidence" value="ECO:0007669"/>
    <property type="project" value="TreeGrafter"/>
</dbReference>
<proteinExistence type="inferred from homology"/>
<dbReference type="PANTHER" id="PTHR11616">
    <property type="entry name" value="SODIUM/CHLORIDE DEPENDENT TRANSPORTER"/>
    <property type="match status" value="1"/>
</dbReference>
<dbReference type="InterPro" id="IPR037272">
    <property type="entry name" value="SNS_sf"/>
</dbReference>
<feature type="binding site" evidence="6">
    <location>
        <position position="22"/>
    </location>
    <ligand>
        <name>Na(+)</name>
        <dbReference type="ChEBI" id="CHEBI:29101"/>
        <label>1</label>
    </ligand>
</feature>
<dbReference type="InterPro" id="IPR000175">
    <property type="entry name" value="Na/ntran_symport"/>
</dbReference>
<evidence type="ECO:0000256" key="4">
    <source>
        <dbReference type="ARBA" id="ARBA00022989"/>
    </source>
</evidence>
<accession>A0A8W8K212</accession>
<evidence type="ECO:0000256" key="3">
    <source>
        <dbReference type="ARBA" id="ARBA00022692"/>
    </source>
</evidence>